<dbReference type="Proteomes" id="UP001575181">
    <property type="component" value="Unassembled WGS sequence"/>
</dbReference>
<accession>A0ABV4TRC1</accession>
<evidence type="ECO:0000313" key="4">
    <source>
        <dbReference type="EMBL" id="MFA9459884.1"/>
    </source>
</evidence>
<dbReference type="PANTHER" id="PTHR42685:SF18">
    <property type="entry name" value="DIGERANYLGERANYLGLYCEROPHOSPHOLIPID REDUCTASE"/>
    <property type="match status" value="1"/>
</dbReference>
<dbReference type="EMBL" id="JBGUAW010000002">
    <property type="protein sequence ID" value="MFA9459884.1"/>
    <property type="molecule type" value="Genomic_DNA"/>
</dbReference>
<evidence type="ECO:0000313" key="5">
    <source>
        <dbReference type="Proteomes" id="UP001575181"/>
    </source>
</evidence>
<dbReference type="InterPro" id="IPR050407">
    <property type="entry name" value="Geranylgeranyl_reductase"/>
</dbReference>
<evidence type="ECO:0000256" key="1">
    <source>
        <dbReference type="ARBA" id="ARBA00038079"/>
    </source>
</evidence>
<reference evidence="4 5" key="1">
    <citation type="submission" date="2024-08" db="EMBL/GenBank/DDBJ databases">
        <title>Whole-genome sequencing of halo(alkali)philic microorganisms from hypersaline lakes.</title>
        <authorList>
            <person name="Sorokin D.Y."/>
            <person name="Merkel A.Y."/>
            <person name="Messina E."/>
            <person name="Yakimov M."/>
        </authorList>
    </citation>
    <scope>NUCLEOTIDE SEQUENCE [LARGE SCALE GENOMIC DNA]</scope>
    <source>
        <strain evidence="4 5">Cl-TMA</strain>
    </source>
</reference>
<name>A0ABV4TRC1_9GAMM</name>
<comment type="similarity">
    <text evidence="1">Belongs to the CbrA family.</text>
</comment>
<evidence type="ECO:0000256" key="2">
    <source>
        <dbReference type="ARBA" id="ARBA00040363"/>
    </source>
</evidence>
<dbReference type="PRINTS" id="PR00420">
    <property type="entry name" value="RNGMNOXGNASE"/>
</dbReference>
<dbReference type="Gene3D" id="3.50.50.60">
    <property type="entry name" value="FAD/NAD(P)-binding domain"/>
    <property type="match status" value="1"/>
</dbReference>
<keyword evidence="5" id="KW-1185">Reference proteome</keyword>
<dbReference type="GO" id="GO:0016491">
    <property type="term" value="F:oxidoreductase activity"/>
    <property type="evidence" value="ECO:0007669"/>
    <property type="project" value="UniProtKB-KW"/>
</dbReference>
<organism evidence="4 5">
    <name type="scientific">Thiohalorhabdus methylotrophus</name>
    <dbReference type="NCBI Taxonomy" id="3242694"/>
    <lineage>
        <taxon>Bacteria</taxon>
        <taxon>Pseudomonadati</taxon>
        <taxon>Pseudomonadota</taxon>
        <taxon>Gammaproteobacteria</taxon>
        <taxon>Thiohalorhabdales</taxon>
        <taxon>Thiohalorhabdaceae</taxon>
        <taxon>Thiohalorhabdus</taxon>
    </lineage>
</organism>
<dbReference type="RefSeq" id="WP_373654668.1">
    <property type="nucleotide sequence ID" value="NZ_JBGUAW010000002.1"/>
</dbReference>
<dbReference type="InterPro" id="IPR011777">
    <property type="entry name" value="Geranylgeranyl_Rdtase_fam"/>
</dbReference>
<dbReference type="PANTHER" id="PTHR42685">
    <property type="entry name" value="GERANYLGERANYL DIPHOSPHATE REDUCTASE"/>
    <property type="match status" value="1"/>
</dbReference>
<gene>
    <name evidence="4" type="ORF">ACERLL_03485</name>
</gene>
<dbReference type="Pfam" id="PF01494">
    <property type="entry name" value="FAD_binding_3"/>
    <property type="match status" value="1"/>
</dbReference>
<keyword evidence="4" id="KW-0560">Oxidoreductase</keyword>
<dbReference type="InterPro" id="IPR036188">
    <property type="entry name" value="FAD/NAD-bd_sf"/>
</dbReference>
<comment type="caution">
    <text evidence="4">The sequence shown here is derived from an EMBL/GenBank/DDBJ whole genome shotgun (WGS) entry which is preliminary data.</text>
</comment>
<proteinExistence type="inferred from homology"/>
<feature type="domain" description="FAD-binding" evidence="3">
    <location>
        <begin position="95"/>
        <end position="165"/>
    </location>
</feature>
<evidence type="ECO:0000259" key="3">
    <source>
        <dbReference type="Pfam" id="PF01494"/>
    </source>
</evidence>
<sequence>MSAAAVYDVLVVGLGPGGGSAARAAAARGRRVLAVDRRKVVGQPVQCAEFLPNPMLRHGNLPGVLVQKITGMKTFLPSGKREDSDFPGLMIDRGNLDRAVADEAAAAGAELRLETRLLHLDPETGEARLKGPGGETTVSARVVIGADGPHSPVARAAGLPAQKTVHTRQHTLPLADTYPDTDIFLSPDFPGGYGWLFPKGEVANVGLGMDRRFGEDLGGPLTDLIGHLAERGLVENRLLGRTGGSIPVGGLRPMVHPGPILLVGDAAGLTHPITGAGIPAALISGERAGEAAADYLEDGDAEALADFEEDVRDQFETSVARGVERREELERIWGSPAADADGPHRRGWIAFSEYFGRAEAAPEAVPR</sequence>
<protein>
    <recommendedName>
        <fullName evidence="2">Protein CbrA</fullName>
    </recommendedName>
</protein>
<dbReference type="NCBIfam" id="TIGR02032">
    <property type="entry name" value="GG-red-SF"/>
    <property type="match status" value="1"/>
</dbReference>
<dbReference type="InterPro" id="IPR002938">
    <property type="entry name" value="FAD-bd"/>
</dbReference>
<dbReference type="SUPFAM" id="SSF51905">
    <property type="entry name" value="FAD/NAD(P)-binding domain"/>
    <property type="match status" value="1"/>
</dbReference>